<reference evidence="11" key="3">
    <citation type="submission" date="2018-08" db="UniProtKB">
        <authorList>
            <consortium name="EnsemblPlants"/>
        </authorList>
    </citation>
    <scope>IDENTIFICATION</scope>
    <source>
        <strain evidence="11">cv. Bd21</strain>
    </source>
</reference>
<gene>
    <name evidence="10" type="ORF">BRADI_2g26360v3</name>
</gene>
<dbReference type="InterPro" id="IPR053238">
    <property type="entry name" value="RING-H2_zinc_finger"/>
</dbReference>
<dbReference type="GO" id="GO:0008270">
    <property type="term" value="F:zinc ion binding"/>
    <property type="evidence" value="ECO:0007669"/>
    <property type="project" value="UniProtKB-KW"/>
</dbReference>
<proteinExistence type="inferred from homology"/>
<evidence type="ECO:0000256" key="6">
    <source>
        <dbReference type="ARBA" id="ARBA00024209"/>
    </source>
</evidence>
<protein>
    <recommendedName>
        <fullName evidence="2">RING-type E3 ubiquitin transferase</fullName>
        <ecNumber evidence="2">2.3.2.27</ecNumber>
    </recommendedName>
</protein>
<dbReference type="PROSITE" id="PS50089">
    <property type="entry name" value="ZF_RING_2"/>
    <property type="match status" value="1"/>
</dbReference>
<sequence length="240" mass="25268">MPGSSASTTLQYTGIGVFVAIVLLGLIYFSRSIRAGVLARRNDAATGQGVGTASPEQQLVLGLAPEDVALLPTFTYHAISPADRWHGGGDKAKAKAADRCAVCLDELREGALVRMLSSCKHFFHASCVDVWLLSHASCPVCRASPAPALAPEGVHLGVAPLSPPPTQLRRCGASSKGGDTSRMNNYGASRSSSPVIRSLAHSELLIYTTDVNSVMSPSATWPRTPDIEISRSKSLSTNLL</sequence>
<dbReference type="PANTHER" id="PTHR14155:SF86">
    <property type="entry name" value="OS06G0534500 PROTEIN"/>
    <property type="match status" value="1"/>
</dbReference>
<evidence type="ECO:0000313" key="12">
    <source>
        <dbReference type="Proteomes" id="UP000008810"/>
    </source>
</evidence>
<evidence type="ECO:0000256" key="4">
    <source>
        <dbReference type="ARBA" id="ARBA00022771"/>
    </source>
</evidence>
<organism evidence="10">
    <name type="scientific">Brachypodium distachyon</name>
    <name type="common">Purple false brome</name>
    <name type="synonym">Trachynia distachya</name>
    <dbReference type="NCBI Taxonomy" id="15368"/>
    <lineage>
        <taxon>Eukaryota</taxon>
        <taxon>Viridiplantae</taxon>
        <taxon>Streptophyta</taxon>
        <taxon>Embryophyta</taxon>
        <taxon>Tracheophyta</taxon>
        <taxon>Spermatophyta</taxon>
        <taxon>Magnoliopsida</taxon>
        <taxon>Liliopsida</taxon>
        <taxon>Poales</taxon>
        <taxon>Poaceae</taxon>
        <taxon>BOP clade</taxon>
        <taxon>Pooideae</taxon>
        <taxon>Stipodae</taxon>
        <taxon>Brachypodieae</taxon>
        <taxon>Brachypodium</taxon>
    </lineage>
</organism>
<dbReference type="PANTHER" id="PTHR14155">
    <property type="entry name" value="RING FINGER DOMAIN-CONTAINING"/>
    <property type="match status" value="1"/>
</dbReference>
<dbReference type="Proteomes" id="UP000008810">
    <property type="component" value="Chromosome 2"/>
</dbReference>
<dbReference type="Gene3D" id="3.30.40.10">
    <property type="entry name" value="Zinc/RING finger domain, C3HC4 (zinc finger)"/>
    <property type="match status" value="1"/>
</dbReference>
<dbReference type="InterPro" id="IPR013083">
    <property type="entry name" value="Znf_RING/FYVE/PHD"/>
</dbReference>
<dbReference type="EMBL" id="CM000881">
    <property type="protein sequence ID" value="KQK06437.1"/>
    <property type="molecule type" value="Genomic_DNA"/>
</dbReference>
<comment type="similarity">
    <text evidence="6">Belongs to the RING-type zinc finger family. ATL subfamily.</text>
</comment>
<dbReference type="InterPro" id="IPR001841">
    <property type="entry name" value="Znf_RING"/>
</dbReference>
<feature type="domain" description="RING-type" evidence="9">
    <location>
        <begin position="100"/>
        <end position="142"/>
    </location>
</feature>
<keyword evidence="5" id="KW-0862">Zinc</keyword>
<keyword evidence="4 7" id="KW-0863">Zinc-finger</keyword>
<feature type="compositionally biased region" description="Polar residues" evidence="8">
    <location>
        <begin position="177"/>
        <end position="191"/>
    </location>
</feature>
<dbReference type="Pfam" id="PF13639">
    <property type="entry name" value="zf-RING_2"/>
    <property type="match status" value="1"/>
</dbReference>
<evidence type="ECO:0000313" key="11">
    <source>
        <dbReference type="EnsemblPlants" id="KQK06437"/>
    </source>
</evidence>
<evidence type="ECO:0000256" key="3">
    <source>
        <dbReference type="ARBA" id="ARBA00022723"/>
    </source>
</evidence>
<evidence type="ECO:0000256" key="7">
    <source>
        <dbReference type="PROSITE-ProRule" id="PRU00175"/>
    </source>
</evidence>
<evidence type="ECO:0000256" key="8">
    <source>
        <dbReference type="SAM" id="MobiDB-lite"/>
    </source>
</evidence>
<comment type="catalytic activity">
    <reaction evidence="1">
        <text>S-ubiquitinyl-[E2 ubiquitin-conjugating enzyme]-L-cysteine + [acceptor protein]-L-lysine = [E2 ubiquitin-conjugating enzyme]-L-cysteine + N(6)-ubiquitinyl-[acceptor protein]-L-lysine.</text>
        <dbReference type="EC" id="2.3.2.27"/>
    </reaction>
</comment>
<reference evidence="10 11" key="1">
    <citation type="journal article" date="2010" name="Nature">
        <title>Genome sequencing and analysis of the model grass Brachypodium distachyon.</title>
        <authorList>
            <consortium name="International Brachypodium Initiative"/>
        </authorList>
    </citation>
    <scope>NUCLEOTIDE SEQUENCE [LARGE SCALE GENOMIC DNA]</scope>
    <source>
        <strain evidence="10 11">Bd21</strain>
    </source>
</reference>
<reference evidence="10" key="2">
    <citation type="submission" date="2017-06" db="EMBL/GenBank/DDBJ databases">
        <title>WGS assembly of Brachypodium distachyon.</title>
        <authorList>
            <consortium name="The International Brachypodium Initiative"/>
            <person name="Lucas S."/>
            <person name="Harmon-Smith M."/>
            <person name="Lail K."/>
            <person name="Tice H."/>
            <person name="Grimwood J."/>
            <person name="Bruce D."/>
            <person name="Barry K."/>
            <person name="Shu S."/>
            <person name="Lindquist E."/>
            <person name="Wang M."/>
            <person name="Pitluck S."/>
            <person name="Vogel J.P."/>
            <person name="Garvin D.F."/>
            <person name="Mockler T.C."/>
            <person name="Schmutz J."/>
            <person name="Rokhsar D."/>
            <person name="Bevan M.W."/>
        </authorList>
    </citation>
    <scope>NUCLEOTIDE SEQUENCE</scope>
    <source>
        <strain evidence="10">Bd21</strain>
    </source>
</reference>
<dbReference type="Gramene" id="KQK06437">
    <property type="protein sequence ID" value="KQK06437"/>
    <property type="gene ID" value="BRADI_2g26360v3"/>
</dbReference>
<dbReference type="SMART" id="SM00184">
    <property type="entry name" value="RING"/>
    <property type="match status" value="1"/>
</dbReference>
<keyword evidence="3" id="KW-0479">Metal-binding</keyword>
<evidence type="ECO:0000256" key="1">
    <source>
        <dbReference type="ARBA" id="ARBA00000900"/>
    </source>
</evidence>
<dbReference type="GO" id="GO:0061630">
    <property type="term" value="F:ubiquitin protein ligase activity"/>
    <property type="evidence" value="ECO:0007669"/>
    <property type="project" value="UniProtKB-EC"/>
</dbReference>
<evidence type="ECO:0000256" key="2">
    <source>
        <dbReference type="ARBA" id="ARBA00012483"/>
    </source>
</evidence>
<evidence type="ECO:0000313" key="10">
    <source>
        <dbReference type="EMBL" id="KQK06437.1"/>
    </source>
</evidence>
<dbReference type="AlphaFoldDB" id="A0A0Q3G7J9"/>
<dbReference type="EnsemblPlants" id="KQK06437">
    <property type="protein sequence ID" value="KQK06437"/>
    <property type="gene ID" value="BRADI_2g26360v3"/>
</dbReference>
<dbReference type="EC" id="2.3.2.27" evidence="2"/>
<feature type="region of interest" description="Disordered" evidence="8">
    <location>
        <begin position="168"/>
        <end position="191"/>
    </location>
</feature>
<accession>A0A0Q3G7J9</accession>
<dbReference type="OrthoDB" id="8062037at2759"/>
<dbReference type="CDD" id="cd16461">
    <property type="entry name" value="RING-H2_EL5-like"/>
    <property type="match status" value="1"/>
</dbReference>
<dbReference type="SUPFAM" id="SSF57850">
    <property type="entry name" value="RING/U-box"/>
    <property type="match status" value="1"/>
</dbReference>
<name>A0A0Q3G7J9_BRADI</name>
<evidence type="ECO:0000259" key="9">
    <source>
        <dbReference type="PROSITE" id="PS50089"/>
    </source>
</evidence>
<evidence type="ECO:0000256" key="5">
    <source>
        <dbReference type="ARBA" id="ARBA00022833"/>
    </source>
</evidence>
<dbReference type="InParanoid" id="A0A0Q3G7J9"/>
<keyword evidence="12" id="KW-1185">Reference proteome</keyword>